<dbReference type="eggNOG" id="KOG1567">
    <property type="taxonomic scope" value="Eukaryota"/>
</dbReference>
<dbReference type="Proteomes" id="UP000006753">
    <property type="component" value="Unassembled WGS sequence"/>
</dbReference>
<dbReference type="InterPro" id="IPR012348">
    <property type="entry name" value="RNR-like"/>
</dbReference>
<feature type="compositionally biased region" description="Basic and acidic residues" evidence="8">
    <location>
        <begin position="389"/>
        <end position="404"/>
    </location>
</feature>
<keyword evidence="10" id="KW-1185">Reference proteome</keyword>
<dbReference type="InterPro" id="IPR009078">
    <property type="entry name" value="Ferritin-like_SF"/>
</dbReference>
<dbReference type="KEGG" id="mbe:MBM_01126"/>
<proteinExistence type="inferred from homology"/>
<dbReference type="InterPro" id="IPR000358">
    <property type="entry name" value="RNR_small_fam"/>
</dbReference>
<evidence type="ECO:0000256" key="3">
    <source>
        <dbReference type="ARBA" id="ARBA00012274"/>
    </source>
</evidence>
<protein>
    <recommendedName>
        <fullName evidence="3">ribonucleoside-diphosphate reductase</fullName>
        <ecNumber evidence="3">1.17.4.1</ecNumber>
    </recommendedName>
</protein>
<dbReference type="SUPFAM" id="SSF47240">
    <property type="entry name" value="Ferritin-like"/>
    <property type="match status" value="1"/>
</dbReference>
<evidence type="ECO:0000256" key="5">
    <source>
        <dbReference type="ARBA" id="ARBA00023002"/>
    </source>
</evidence>
<sequence>MTSIVTPSKAAATGMESLKMDSPVKKLDFGTANKENESLKADAPIFSDIDNKKPVVEEIKKTEIIKVAPTIKPEEADEPLLRENPQRFVLFPIKYHEIWQMYKKAEASFWTAEEIDLSKDLHDWNNRLNDDERYFISHVLAFFAASDGIVNENLVERFSGEVQVPEARCFYGFQIMMENIHSETYSLLIDTYIKEQSQKTYLFNAIDTIPCIKKKADWAVKWIEDKNSTFAQRLVAFAAVEGIFFSGSFASIFWLKKRGLMAGLTFSNELISRDEGLHTDFACLLFSHLNHRPSKQAVQDVITEAVEIEQEFLTEALPCALLGMNANLMKQYIEFVADRLLLSLGNEKFYKSANPFDFMENISLAGKTNFFEKRVGDYQKAGVMAGTQKKHEDTAAQTDAKAENGGDFNFDEDF</sequence>
<dbReference type="GO" id="GO:0009263">
    <property type="term" value="P:deoxyribonucleotide biosynthetic process"/>
    <property type="evidence" value="ECO:0007669"/>
    <property type="project" value="UniProtKB-KW"/>
</dbReference>
<evidence type="ECO:0000256" key="7">
    <source>
        <dbReference type="ARBA" id="ARBA00023116"/>
    </source>
</evidence>
<feature type="region of interest" description="Disordered" evidence="8">
    <location>
        <begin position="386"/>
        <end position="414"/>
    </location>
</feature>
<dbReference type="FunFam" id="1.10.620.20:FF:000004">
    <property type="entry name" value="Ribonucleoside-diphosphate reductase subunit M2 B"/>
    <property type="match status" value="1"/>
</dbReference>
<dbReference type="AlphaFoldDB" id="K1Y5H9"/>
<dbReference type="InterPro" id="IPR030475">
    <property type="entry name" value="RNR_small_AS"/>
</dbReference>
<dbReference type="HOGENOM" id="CLU_035339_0_1_1"/>
<dbReference type="GO" id="GO:0004748">
    <property type="term" value="F:ribonucleoside-diphosphate reductase activity, thioredoxin disulfide as acceptor"/>
    <property type="evidence" value="ECO:0007669"/>
    <property type="project" value="UniProtKB-EC"/>
</dbReference>
<keyword evidence="5" id="KW-0560">Oxidoreductase</keyword>
<keyword evidence="4" id="KW-0479">Metal-binding</keyword>
<name>K1Y5H9_MARBU</name>
<dbReference type="GO" id="GO:0046872">
    <property type="term" value="F:metal ion binding"/>
    <property type="evidence" value="ECO:0007669"/>
    <property type="project" value="UniProtKB-KW"/>
</dbReference>
<dbReference type="GeneID" id="18757061"/>
<comment type="cofactor">
    <cofactor evidence="1">
        <name>Fe cation</name>
        <dbReference type="ChEBI" id="CHEBI:24875"/>
    </cofactor>
</comment>
<dbReference type="PANTHER" id="PTHR23409:SF18">
    <property type="entry name" value="RIBONUCLEOSIDE-DIPHOSPHATE REDUCTASE SUBUNIT M2"/>
    <property type="match status" value="1"/>
</dbReference>
<evidence type="ECO:0000256" key="1">
    <source>
        <dbReference type="ARBA" id="ARBA00001962"/>
    </source>
</evidence>
<accession>K1Y5H9</accession>
<reference evidence="9 10" key="1">
    <citation type="journal article" date="2012" name="BMC Genomics">
        <title>Sequencing the genome of Marssonina brunnea reveals fungus-poplar co-evolution.</title>
        <authorList>
            <person name="Zhu S."/>
            <person name="Cao Y.-Z."/>
            <person name="Jiang C."/>
            <person name="Tan B.-Y."/>
            <person name="Wang Z."/>
            <person name="Feng S."/>
            <person name="Zhang L."/>
            <person name="Su X.-H."/>
            <person name="Brejova B."/>
            <person name="Vinar T."/>
            <person name="Xu M."/>
            <person name="Wang M.-X."/>
            <person name="Zhang S.-G."/>
            <person name="Huang M.-R."/>
            <person name="Wu R."/>
            <person name="Zhou Y."/>
        </authorList>
    </citation>
    <scope>NUCLEOTIDE SEQUENCE [LARGE SCALE GENOMIC DNA]</scope>
    <source>
        <strain evidence="9 10">MB_m1</strain>
    </source>
</reference>
<evidence type="ECO:0000256" key="2">
    <source>
        <dbReference type="ARBA" id="ARBA00009303"/>
    </source>
</evidence>
<evidence type="ECO:0000313" key="9">
    <source>
        <dbReference type="EMBL" id="EKD20444.1"/>
    </source>
</evidence>
<evidence type="ECO:0000256" key="4">
    <source>
        <dbReference type="ARBA" id="ARBA00022723"/>
    </source>
</evidence>
<dbReference type="InParanoid" id="K1Y5H9"/>
<evidence type="ECO:0000256" key="8">
    <source>
        <dbReference type="SAM" id="MobiDB-lite"/>
    </source>
</evidence>
<dbReference type="STRING" id="1072389.K1Y5H9"/>
<evidence type="ECO:0000313" key="10">
    <source>
        <dbReference type="Proteomes" id="UP000006753"/>
    </source>
</evidence>
<dbReference type="CDD" id="cd01049">
    <property type="entry name" value="RNRR2"/>
    <property type="match status" value="1"/>
</dbReference>
<dbReference type="InterPro" id="IPR033909">
    <property type="entry name" value="RNR_small"/>
</dbReference>
<gene>
    <name evidence="9" type="ORF">MBM_01126</name>
</gene>
<dbReference type="EMBL" id="JH921429">
    <property type="protein sequence ID" value="EKD20444.1"/>
    <property type="molecule type" value="Genomic_DNA"/>
</dbReference>
<dbReference type="OMA" id="SNPFPWM"/>
<dbReference type="OrthoDB" id="10248373at2759"/>
<dbReference type="Gene3D" id="1.10.620.20">
    <property type="entry name" value="Ribonucleotide Reductase, subunit A"/>
    <property type="match status" value="1"/>
</dbReference>
<dbReference type="PANTHER" id="PTHR23409">
    <property type="entry name" value="RIBONUCLEOSIDE-DIPHOSPHATE REDUCTASE SMALL CHAIN"/>
    <property type="match status" value="1"/>
</dbReference>
<evidence type="ECO:0000256" key="6">
    <source>
        <dbReference type="ARBA" id="ARBA00023004"/>
    </source>
</evidence>
<dbReference type="EC" id="1.17.4.1" evidence="3"/>
<dbReference type="PROSITE" id="PS00368">
    <property type="entry name" value="RIBORED_SMALL"/>
    <property type="match status" value="1"/>
</dbReference>
<keyword evidence="6" id="KW-0408">Iron</keyword>
<dbReference type="Pfam" id="PF00268">
    <property type="entry name" value="Ribonuc_red_sm"/>
    <property type="match status" value="1"/>
</dbReference>
<dbReference type="FunCoup" id="K1Y5H9">
    <property type="interactions" value="1262"/>
</dbReference>
<keyword evidence="7" id="KW-0215">Deoxyribonucleotide synthesis</keyword>
<comment type="similarity">
    <text evidence="2">Belongs to the ribonucleoside diphosphate reductase small chain family.</text>
</comment>
<organism evidence="9 10">
    <name type="scientific">Marssonina brunnea f. sp. multigermtubi (strain MB_m1)</name>
    <name type="common">Marssonina leaf spot fungus</name>
    <dbReference type="NCBI Taxonomy" id="1072389"/>
    <lineage>
        <taxon>Eukaryota</taxon>
        <taxon>Fungi</taxon>
        <taxon>Dikarya</taxon>
        <taxon>Ascomycota</taxon>
        <taxon>Pezizomycotina</taxon>
        <taxon>Leotiomycetes</taxon>
        <taxon>Helotiales</taxon>
        <taxon>Drepanopezizaceae</taxon>
        <taxon>Drepanopeziza</taxon>
    </lineage>
</organism>